<dbReference type="OrthoDB" id="4743193at2759"/>
<name>A0A0D0BWI1_9AGAR</name>
<accession>A0A0D0BWI1</accession>
<organism evidence="2 3">
    <name type="scientific">Collybiopsis luxurians FD-317 M1</name>
    <dbReference type="NCBI Taxonomy" id="944289"/>
    <lineage>
        <taxon>Eukaryota</taxon>
        <taxon>Fungi</taxon>
        <taxon>Dikarya</taxon>
        <taxon>Basidiomycota</taxon>
        <taxon>Agaricomycotina</taxon>
        <taxon>Agaricomycetes</taxon>
        <taxon>Agaricomycetidae</taxon>
        <taxon>Agaricales</taxon>
        <taxon>Marasmiineae</taxon>
        <taxon>Omphalotaceae</taxon>
        <taxon>Collybiopsis</taxon>
        <taxon>Collybiopsis luxurians</taxon>
    </lineage>
</organism>
<evidence type="ECO:0000313" key="2">
    <source>
        <dbReference type="EMBL" id="KIK59956.1"/>
    </source>
</evidence>
<feature type="non-terminal residue" evidence="2">
    <location>
        <position position="65"/>
    </location>
</feature>
<dbReference type="HOGENOM" id="CLU_2838327_0_0_1"/>
<evidence type="ECO:0000313" key="3">
    <source>
        <dbReference type="Proteomes" id="UP000053593"/>
    </source>
</evidence>
<keyword evidence="3" id="KW-1185">Reference proteome</keyword>
<dbReference type="Proteomes" id="UP000053593">
    <property type="component" value="Unassembled WGS sequence"/>
</dbReference>
<feature type="non-terminal residue" evidence="2">
    <location>
        <position position="1"/>
    </location>
</feature>
<protein>
    <submittedName>
        <fullName evidence="2">Unplaced genomic scaffold GYMLUscaffold_29, whole genome shotgun sequence</fullName>
    </submittedName>
</protein>
<dbReference type="InterPro" id="IPR046496">
    <property type="entry name" value="DUF6589"/>
</dbReference>
<dbReference type="AlphaFoldDB" id="A0A0D0BWI1"/>
<feature type="domain" description="DUF6589" evidence="1">
    <location>
        <begin position="1"/>
        <end position="63"/>
    </location>
</feature>
<dbReference type="EMBL" id="KN834777">
    <property type="protein sequence ID" value="KIK59956.1"/>
    <property type="molecule type" value="Genomic_DNA"/>
</dbReference>
<reference evidence="2 3" key="1">
    <citation type="submission" date="2014-04" db="EMBL/GenBank/DDBJ databases">
        <title>Evolutionary Origins and Diversification of the Mycorrhizal Mutualists.</title>
        <authorList>
            <consortium name="DOE Joint Genome Institute"/>
            <consortium name="Mycorrhizal Genomics Consortium"/>
            <person name="Kohler A."/>
            <person name="Kuo A."/>
            <person name="Nagy L.G."/>
            <person name="Floudas D."/>
            <person name="Copeland A."/>
            <person name="Barry K.W."/>
            <person name="Cichocki N."/>
            <person name="Veneault-Fourrey C."/>
            <person name="LaButti K."/>
            <person name="Lindquist E.A."/>
            <person name="Lipzen A."/>
            <person name="Lundell T."/>
            <person name="Morin E."/>
            <person name="Murat C."/>
            <person name="Riley R."/>
            <person name="Ohm R."/>
            <person name="Sun H."/>
            <person name="Tunlid A."/>
            <person name="Henrissat B."/>
            <person name="Grigoriev I.V."/>
            <person name="Hibbett D.S."/>
            <person name="Martin F."/>
        </authorList>
    </citation>
    <scope>NUCLEOTIDE SEQUENCE [LARGE SCALE GENOMIC DNA]</scope>
    <source>
        <strain evidence="2 3">FD-317 M1</strain>
    </source>
</reference>
<proteinExistence type="predicted"/>
<evidence type="ECO:0000259" key="1">
    <source>
        <dbReference type="Pfam" id="PF20231"/>
    </source>
</evidence>
<gene>
    <name evidence="2" type="ORF">GYMLUDRAFT_112090</name>
</gene>
<dbReference type="Pfam" id="PF20231">
    <property type="entry name" value="DUF6589"/>
    <property type="match status" value="1"/>
</dbReference>
<sequence length="65" mass="7554">EAVLQNWLFNSKGTPNGFWPFDWLQELNNLYTKVVFTGKGPNHTSQLITKHLLLLEVYCSMQQTI</sequence>